<dbReference type="InterPro" id="IPR015896">
    <property type="entry name" value="4pyrrol_synth_GluRdtase_dimer"/>
</dbReference>
<gene>
    <name evidence="8 17" type="primary">hemA</name>
    <name evidence="17" type="ORF">E6K78_10505</name>
</gene>
<dbReference type="PANTHER" id="PTHR43013:SF1">
    <property type="entry name" value="GLUTAMYL-TRNA REDUCTASE"/>
    <property type="match status" value="1"/>
</dbReference>
<dbReference type="SUPFAM" id="SSF69075">
    <property type="entry name" value="Glutamyl tRNA-reductase dimerization domain"/>
    <property type="match status" value="1"/>
</dbReference>
<dbReference type="InterPro" id="IPR036343">
    <property type="entry name" value="GluRdtase_N_sf"/>
</dbReference>
<dbReference type="NCBIfam" id="TIGR01035">
    <property type="entry name" value="hemA"/>
    <property type="match status" value="1"/>
</dbReference>
<dbReference type="UniPathway" id="UPA00251">
    <property type="reaction ID" value="UER00316"/>
</dbReference>
<evidence type="ECO:0000259" key="14">
    <source>
        <dbReference type="Pfam" id="PF00745"/>
    </source>
</evidence>
<dbReference type="Gene3D" id="3.40.50.720">
    <property type="entry name" value="NAD(P)-binding Rossmann-like Domain"/>
    <property type="match status" value="1"/>
</dbReference>
<dbReference type="Pfam" id="PF05201">
    <property type="entry name" value="GlutR_N"/>
    <property type="match status" value="1"/>
</dbReference>
<dbReference type="PIRSF" id="PIRSF000445">
    <property type="entry name" value="4pyrrol_synth_GluRdtase"/>
    <property type="match status" value="1"/>
</dbReference>
<evidence type="ECO:0000259" key="16">
    <source>
        <dbReference type="Pfam" id="PF05201"/>
    </source>
</evidence>
<evidence type="ECO:0000256" key="13">
    <source>
        <dbReference type="RuleBase" id="RU000584"/>
    </source>
</evidence>
<dbReference type="GO" id="GO:0019353">
    <property type="term" value="P:protoporphyrinogen IX biosynthetic process from glutamate"/>
    <property type="evidence" value="ECO:0007669"/>
    <property type="project" value="TreeGrafter"/>
</dbReference>
<feature type="active site" description="Nucleophile" evidence="8 9">
    <location>
        <position position="26"/>
    </location>
</feature>
<feature type="binding site" evidence="8 10">
    <location>
        <position position="83"/>
    </location>
    <ligand>
        <name>substrate</name>
    </ligand>
</feature>
<dbReference type="InterPro" id="IPR036291">
    <property type="entry name" value="NAD(P)-bd_dom_sf"/>
</dbReference>
<dbReference type="SUPFAM" id="SSF69742">
    <property type="entry name" value="Glutamyl tRNA-reductase catalytic, N-terminal domain"/>
    <property type="match status" value="1"/>
</dbReference>
<dbReference type="InterPro" id="IPR036453">
    <property type="entry name" value="GluRdtase_dimer_dom_sf"/>
</dbReference>
<dbReference type="GO" id="GO:0008883">
    <property type="term" value="F:glutamyl-tRNA reductase activity"/>
    <property type="evidence" value="ECO:0007669"/>
    <property type="project" value="UniProtKB-UniRule"/>
</dbReference>
<comment type="function">
    <text evidence="8">Catalyzes the NADPH-dependent reduction of glutamyl-tRNA(Glu) to glutamate 1-semialdehyde (GSA).</text>
</comment>
<feature type="binding site" evidence="8 10">
    <location>
        <position position="94"/>
    </location>
    <ligand>
        <name>substrate</name>
    </ligand>
</feature>
<evidence type="ECO:0000256" key="7">
    <source>
        <dbReference type="ARBA" id="ARBA00047464"/>
    </source>
</evidence>
<evidence type="ECO:0000256" key="11">
    <source>
        <dbReference type="PIRSR" id="PIRSR000445-3"/>
    </source>
</evidence>
<dbReference type="InterPro" id="IPR006151">
    <property type="entry name" value="Shikm_DH/Glu-tRNA_Rdtase"/>
</dbReference>
<reference evidence="17 18" key="1">
    <citation type="journal article" date="2019" name="Nat. Microbiol.">
        <title>Mediterranean grassland soil C-N compound turnover is dependent on rainfall and depth, and is mediated by genomically divergent microorganisms.</title>
        <authorList>
            <person name="Diamond S."/>
            <person name="Andeer P.F."/>
            <person name="Li Z."/>
            <person name="Crits-Christoph A."/>
            <person name="Burstein D."/>
            <person name="Anantharaman K."/>
            <person name="Lane K.R."/>
            <person name="Thomas B.C."/>
            <person name="Pan C."/>
            <person name="Northen T.R."/>
            <person name="Banfield J.F."/>
        </authorList>
    </citation>
    <scope>NUCLEOTIDE SEQUENCE [LARGE SCALE GENOMIC DNA]</scope>
    <source>
        <strain evidence="17">WS_8</strain>
    </source>
</reference>
<feature type="binding site" evidence="8 11">
    <location>
        <begin position="161"/>
        <end position="166"/>
    </location>
    <ligand>
        <name>NADP(+)</name>
        <dbReference type="ChEBI" id="CHEBI:58349"/>
    </ligand>
</feature>
<feature type="site" description="Important for activity" evidence="8 12">
    <location>
        <position position="73"/>
    </location>
</feature>
<dbReference type="PROSITE" id="PS00747">
    <property type="entry name" value="GLUTR"/>
    <property type="match status" value="1"/>
</dbReference>
<dbReference type="EC" id="1.2.1.70" evidence="3 8"/>
<feature type="binding site" evidence="8 10">
    <location>
        <begin position="88"/>
        <end position="90"/>
    </location>
    <ligand>
        <name>substrate</name>
    </ligand>
</feature>
<dbReference type="Proteomes" id="UP000316609">
    <property type="component" value="Unassembled WGS sequence"/>
</dbReference>
<dbReference type="InterPro" id="IPR018214">
    <property type="entry name" value="GluRdtase_CS"/>
</dbReference>
<proteinExistence type="inferred from homology"/>
<evidence type="ECO:0000256" key="3">
    <source>
        <dbReference type="ARBA" id="ARBA00012970"/>
    </source>
</evidence>
<feature type="domain" description="Quinate/shikimate 5-dehydrogenase/glutamyl-tRNA reductase" evidence="15">
    <location>
        <begin position="149"/>
        <end position="277"/>
    </location>
</feature>
<dbReference type="SUPFAM" id="SSF51735">
    <property type="entry name" value="NAD(P)-binding Rossmann-fold domains"/>
    <property type="match status" value="1"/>
</dbReference>
<keyword evidence="4 8" id="KW-0521">NADP</keyword>
<dbReference type="InterPro" id="IPR000343">
    <property type="entry name" value="4pyrrol_synth_GluRdtase"/>
</dbReference>
<comment type="catalytic activity">
    <reaction evidence="7 8 13">
        <text>(S)-4-amino-5-oxopentanoate + tRNA(Glu) + NADP(+) = L-glutamyl-tRNA(Glu) + NADPH + H(+)</text>
        <dbReference type="Rhea" id="RHEA:12344"/>
        <dbReference type="Rhea" id="RHEA-COMP:9663"/>
        <dbReference type="Rhea" id="RHEA-COMP:9680"/>
        <dbReference type="ChEBI" id="CHEBI:15378"/>
        <dbReference type="ChEBI" id="CHEBI:57501"/>
        <dbReference type="ChEBI" id="CHEBI:57783"/>
        <dbReference type="ChEBI" id="CHEBI:58349"/>
        <dbReference type="ChEBI" id="CHEBI:78442"/>
        <dbReference type="ChEBI" id="CHEBI:78520"/>
        <dbReference type="EC" id="1.2.1.70"/>
    </reaction>
</comment>
<evidence type="ECO:0000256" key="12">
    <source>
        <dbReference type="PIRSR" id="PIRSR000445-4"/>
    </source>
</evidence>
<feature type="binding site" evidence="8 10">
    <location>
        <begin position="25"/>
        <end position="28"/>
    </location>
    <ligand>
        <name>substrate</name>
    </ligand>
</feature>
<evidence type="ECO:0000256" key="6">
    <source>
        <dbReference type="ARBA" id="ARBA00023244"/>
    </source>
</evidence>
<feature type="domain" description="Tetrapyrrole biosynthesis glutamyl-tRNA reductase dimerisation" evidence="14">
    <location>
        <begin position="293"/>
        <end position="387"/>
    </location>
</feature>
<accession>A0A538TIP3</accession>
<dbReference type="AlphaFoldDB" id="A0A538TIP3"/>
<comment type="similarity">
    <text evidence="2 8 13">Belongs to the glutamyl-tRNA reductase family.</text>
</comment>
<name>A0A538TIP3_UNCEI</name>
<dbReference type="Gene3D" id="3.30.460.30">
    <property type="entry name" value="Glutamyl-tRNA reductase, N-terminal domain"/>
    <property type="match status" value="1"/>
</dbReference>
<evidence type="ECO:0000256" key="2">
    <source>
        <dbReference type="ARBA" id="ARBA00005916"/>
    </source>
</evidence>
<feature type="domain" description="Glutamyl-tRNA reductase N-terminal" evidence="16">
    <location>
        <begin position="18"/>
        <end position="129"/>
    </location>
</feature>
<evidence type="ECO:0000256" key="9">
    <source>
        <dbReference type="PIRSR" id="PIRSR000445-1"/>
    </source>
</evidence>
<comment type="pathway">
    <text evidence="1 8 13">Porphyrin-containing compound metabolism; protoporphyrin-IX biosynthesis; 5-aminolevulinate from L-glutamyl-tRNA(Glu): step 1/2.</text>
</comment>
<evidence type="ECO:0000256" key="8">
    <source>
        <dbReference type="HAMAP-Rule" id="MF_00087"/>
    </source>
</evidence>
<comment type="subunit">
    <text evidence="8">Homodimer.</text>
</comment>
<evidence type="ECO:0000313" key="17">
    <source>
        <dbReference type="EMBL" id="TMQ63486.1"/>
    </source>
</evidence>
<evidence type="ECO:0000313" key="18">
    <source>
        <dbReference type="Proteomes" id="UP000316609"/>
    </source>
</evidence>
<sequence>MSPAARDALARRLEGVGIDAVLLATCNRTELYWISGGREVDEMVHAVLRGAGEPGELPGEHFTALEALAAVTHLFRVACGLESLVLGEAEILGQVRSALESAERAGLTGFLPALFRSALRTGRQARSETRIGQGALSIASAAVRALAQGTDLKGATVVVVGAGMTGTKAARHLSAERVGRLVLLNRTIQRARETATELKAEAAPLETLPRWLELADAVLLAVDVATPLLTPETLRRALGARSGQPLAVIDLSLPRAADPRCGSLPGITLSDLSALEHTVTHDRALREREIARVEALLARERAIFEMQTREAAVRPMVSELRRRAEAIRRREVARALATGPLDAAGIERLTRRLVDQLLHAPSEALRRDDDLTRDPEQAHTLRRVFGLLGAGDEGRRRDGPA</sequence>
<evidence type="ECO:0000256" key="1">
    <source>
        <dbReference type="ARBA" id="ARBA00005059"/>
    </source>
</evidence>
<dbReference type="Pfam" id="PF01488">
    <property type="entry name" value="Shikimate_DH"/>
    <property type="match status" value="1"/>
</dbReference>
<keyword evidence="6 8" id="KW-0627">Porphyrin biosynthesis</keyword>
<organism evidence="17 18">
    <name type="scientific">Eiseniibacteriota bacterium</name>
    <dbReference type="NCBI Taxonomy" id="2212470"/>
    <lineage>
        <taxon>Bacteria</taxon>
        <taxon>Candidatus Eiseniibacteriota</taxon>
    </lineage>
</organism>
<evidence type="ECO:0000256" key="4">
    <source>
        <dbReference type="ARBA" id="ARBA00022857"/>
    </source>
</evidence>
<comment type="caution">
    <text evidence="17">The sequence shown here is derived from an EMBL/GenBank/DDBJ whole genome shotgun (WGS) entry which is preliminary data.</text>
</comment>
<dbReference type="HAMAP" id="MF_00087">
    <property type="entry name" value="Glu_tRNA_reductase"/>
    <property type="match status" value="1"/>
</dbReference>
<evidence type="ECO:0000256" key="10">
    <source>
        <dbReference type="PIRSR" id="PIRSR000445-2"/>
    </source>
</evidence>
<dbReference type="GO" id="GO:0050661">
    <property type="term" value="F:NADP binding"/>
    <property type="evidence" value="ECO:0007669"/>
    <property type="project" value="InterPro"/>
</dbReference>
<dbReference type="PANTHER" id="PTHR43013">
    <property type="entry name" value="GLUTAMYL-TRNA REDUCTASE"/>
    <property type="match status" value="1"/>
</dbReference>
<dbReference type="EMBL" id="VBOY01000108">
    <property type="protein sequence ID" value="TMQ63486.1"/>
    <property type="molecule type" value="Genomic_DNA"/>
</dbReference>
<evidence type="ECO:0000259" key="15">
    <source>
        <dbReference type="Pfam" id="PF01488"/>
    </source>
</evidence>
<protein>
    <recommendedName>
        <fullName evidence="3 8">Glutamyl-tRNA reductase</fullName>
        <shortName evidence="8">GluTR</shortName>
        <ecNumber evidence="3 8">1.2.1.70</ecNumber>
    </recommendedName>
</protein>
<comment type="domain">
    <text evidence="8">Possesses an unusual extended V-shaped dimeric structure with each monomer consisting of three distinct domains arranged along a curved 'spinal' alpha-helix. The N-terminal catalytic domain specifically recognizes the glutamate moiety of the substrate. The second domain is the NADPH-binding domain, and the third C-terminal domain is responsible for dimerization.</text>
</comment>
<dbReference type="InterPro" id="IPR015895">
    <property type="entry name" value="4pyrrol_synth_GluRdtase_N"/>
</dbReference>
<dbReference type="Pfam" id="PF00745">
    <property type="entry name" value="GlutR_dimer"/>
    <property type="match status" value="1"/>
</dbReference>
<keyword evidence="5 8" id="KW-0560">Oxidoreductase</keyword>
<evidence type="ECO:0000256" key="5">
    <source>
        <dbReference type="ARBA" id="ARBA00023002"/>
    </source>
</evidence>
<comment type="miscellaneous">
    <text evidence="8">During catalysis, the active site Cys acts as a nucleophile attacking the alpha-carbonyl group of tRNA-bound glutamate with the formation of a thioester intermediate between enzyme and glutamate, and the concomitant release of tRNA(Glu). The thioester intermediate is finally reduced by direct hydride transfer from NADPH, to form the product GSA.</text>
</comment>